<dbReference type="PANTHER" id="PTHR22916:SF3">
    <property type="entry name" value="UDP-GLCNAC:BETAGAL BETA-1,3-N-ACETYLGLUCOSAMINYLTRANSFERASE-LIKE PROTEIN 1"/>
    <property type="match status" value="1"/>
</dbReference>
<dbReference type="AlphaFoldDB" id="A0A7H2BJY8"/>
<dbReference type="InterPro" id="IPR001173">
    <property type="entry name" value="Glyco_trans_2-like"/>
</dbReference>
<dbReference type="RefSeq" id="WP_068167838.1">
    <property type="nucleotide sequence ID" value="NZ_CP061538.1"/>
</dbReference>
<dbReference type="CDD" id="cd00761">
    <property type="entry name" value="Glyco_tranf_GTA_type"/>
    <property type="match status" value="1"/>
</dbReference>
<reference evidence="2 3" key="1">
    <citation type="submission" date="2020-09" db="EMBL/GenBank/DDBJ databases">
        <title>Investigation of environmental microbe.</title>
        <authorList>
            <person name="Ou Y."/>
            <person name="Kang Q."/>
        </authorList>
    </citation>
    <scope>NUCLEOTIDE SEQUENCE [LARGE SCALE GENOMIC DNA]</scope>
    <source>
        <strain evidence="2 3">KJZ-9</strain>
    </source>
</reference>
<keyword evidence="3" id="KW-1185">Reference proteome</keyword>
<dbReference type="Proteomes" id="UP000516421">
    <property type="component" value="Chromosome"/>
</dbReference>
<gene>
    <name evidence="2" type="ORF">IDM48_00530</name>
</gene>
<dbReference type="Pfam" id="PF00535">
    <property type="entry name" value="Glycos_transf_2"/>
    <property type="match status" value="1"/>
</dbReference>
<evidence type="ECO:0000259" key="1">
    <source>
        <dbReference type="Pfam" id="PF00535"/>
    </source>
</evidence>
<keyword evidence="2" id="KW-0808">Transferase</keyword>
<dbReference type="InterPro" id="IPR029044">
    <property type="entry name" value="Nucleotide-diphossugar_trans"/>
</dbReference>
<evidence type="ECO:0000313" key="2">
    <source>
        <dbReference type="EMBL" id="QNV39984.1"/>
    </source>
</evidence>
<dbReference type="GO" id="GO:0016758">
    <property type="term" value="F:hexosyltransferase activity"/>
    <property type="evidence" value="ECO:0007669"/>
    <property type="project" value="UniProtKB-ARBA"/>
</dbReference>
<sequence length="345" mass="39475">MRYDLTVILAIYNMQKHVRDCLESVVHQTALDQVKLRVLCIDDGSTDGTAQILREYEQNYPWLEVHSQENGGVSVARNSGLDLVKDSEYVTFLDPDDTWELTYLEKVLPGMKSGADSIFFNINLVDATGALVKKLDICPEFDQLGKEEARRRLILSKPASWTRIHKAELYEGNRFPVGRIYEDLALMPYVTSLSNTIYVVRDYVYNYVIDVNNSIMNSSKSAIFDIYPALDFLWEKFGDRAHSYKDELQYLMLEHLGVGQSYRLIGFADATTADYDRILRTLKQRFGSSWRKNKYIDAGVQKVNINSALSQVIPQFLLALDMGLVRNTAHVTRLLNKITARRSTT</sequence>
<feature type="domain" description="Glycosyltransferase 2-like" evidence="1">
    <location>
        <begin position="6"/>
        <end position="127"/>
    </location>
</feature>
<name>A0A7H2BJY8_9MICC</name>
<protein>
    <submittedName>
        <fullName evidence="2">Glycosyltransferase family 2 protein</fullName>
    </submittedName>
</protein>
<dbReference type="PANTHER" id="PTHR22916">
    <property type="entry name" value="GLYCOSYLTRANSFERASE"/>
    <property type="match status" value="1"/>
</dbReference>
<organism evidence="2 3">
    <name type="scientific">Rothia amarae</name>
    <dbReference type="NCBI Taxonomy" id="169480"/>
    <lineage>
        <taxon>Bacteria</taxon>
        <taxon>Bacillati</taxon>
        <taxon>Actinomycetota</taxon>
        <taxon>Actinomycetes</taxon>
        <taxon>Micrococcales</taxon>
        <taxon>Micrococcaceae</taxon>
        <taxon>Rothia</taxon>
    </lineage>
</organism>
<dbReference type="KEGG" id="rama:IDM48_00530"/>
<dbReference type="SUPFAM" id="SSF53448">
    <property type="entry name" value="Nucleotide-diphospho-sugar transferases"/>
    <property type="match status" value="1"/>
</dbReference>
<evidence type="ECO:0000313" key="3">
    <source>
        <dbReference type="Proteomes" id="UP000516421"/>
    </source>
</evidence>
<proteinExistence type="predicted"/>
<dbReference type="EMBL" id="CP061538">
    <property type="protein sequence ID" value="QNV39984.1"/>
    <property type="molecule type" value="Genomic_DNA"/>
</dbReference>
<accession>A0A7H2BJY8</accession>
<dbReference type="Gene3D" id="3.90.550.10">
    <property type="entry name" value="Spore Coat Polysaccharide Biosynthesis Protein SpsA, Chain A"/>
    <property type="match status" value="1"/>
</dbReference>